<dbReference type="InterPro" id="IPR000674">
    <property type="entry name" value="Ald_Oxase/Xan_DH_a/b"/>
</dbReference>
<dbReference type="PANTHER" id="PTHR47495">
    <property type="entry name" value="ALDEHYDE DEHYDROGENASE"/>
    <property type="match status" value="1"/>
</dbReference>
<keyword evidence="3" id="KW-1185">Reference proteome</keyword>
<dbReference type="PROSITE" id="PS51318">
    <property type="entry name" value="TAT"/>
    <property type="match status" value="1"/>
</dbReference>
<dbReference type="Pfam" id="PF02738">
    <property type="entry name" value="MoCoBD_1"/>
    <property type="match status" value="1"/>
</dbReference>
<dbReference type="OrthoDB" id="605889at2"/>
<dbReference type="Gene3D" id="3.30.365.10">
    <property type="entry name" value="Aldehyde oxidase/xanthine dehydrogenase, molybdopterin binding domain"/>
    <property type="match status" value="4"/>
</dbReference>
<proteinExistence type="predicted"/>
<evidence type="ECO:0000259" key="1">
    <source>
        <dbReference type="SMART" id="SM01008"/>
    </source>
</evidence>
<dbReference type="Proteomes" id="UP000198510">
    <property type="component" value="Unassembled WGS sequence"/>
</dbReference>
<dbReference type="RefSeq" id="WP_089687073.1">
    <property type="nucleotide sequence ID" value="NZ_FNFO01000012.1"/>
</dbReference>
<dbReference type="EMBL" id="FNFO01000012">
    <property type="protein sequence ID" value="SDM31596.1"/>
    <property type="molecule type" value="Genomic_DNA"/>
</dbReference>
<dbReference type="InterPro" id="IPR006311">
    <property type="entry name" value="TAT_signal"/>
</dbReference>
<dbReference type="SMART" id="SM01008">
    <property type="entry name" value="Ald_Xan_dh_C"/>
    <property type="match status" value="1"/>
</dbReference>
<dbReference type="Pfam" id="PF20256">
    <property type="entry name" value="MoCoBD_2"/>
    <property type="match status" value="2"/>
</dbReference>
<evidence type="ECO:0000313" key="2">
    <source>
        <dbReference type="EMBL" id="SDM31596.1"/>
    </source>
</evidence>
<dbReference type="GO" id="GO:0016491">
    <property type="term" value="F:oxidoreductase activity"/>
    <property type="evidence" value="ECO:0007669"/>
    <property type="project" value="InterPro"/>
</dbReference>
<dbReference type="InterPro" id="IPR008274">
    <property type="entry name" value="AldOxase/xan_DH_MoCoBD1"/>
</dbReference>
<dbReference type="Gene3D" id="3.90.1170.50">
    <property type="entry name" value="Aldehyde oxidase/xanthine dehydrogenase, a/b hammerhead"/>
    <property type="match status" value="1"/>
</dbReference>
<sequence length="743" mass="81591">MKHVTPFSAVDRRTFLRQSGCLAIGFSLFPASACSSHTNEGDQTQQAETLQEELADADHINAWLRLREDNSVTVLTGKIEIGQGVLVALRQIAAEELDVPLARVEVVMADTGQTPDERYTAGSASIESSGMAIRQAAAEARQQLLERAAQRFNVPVAQLSVTDGTVRVAQGTGEVTYGALLAGEQLTGKISGKAPLKNPQTYRLVGTPQHRPEIVAMATGAPGYVHDLRLPNMVHARVLRPSVYRATLQSLLEDKIKAMPGVLQLVRDGNFAAVLAEGEYQAIRAWQVLKAEATWQEPEPLPEQQHLFRDIPNRVTRSETVENAPDLDKALDRATTRWEATYERPYHLHGSIGPSCALAEWKDERLTVWTHSQGVYPLRDSIAQMLQLREGQVRVIGVRGSGCYGHNGADDVAADAARLALALPGRPVRVQWMREDEHGWEPYGSAMVLQLRGGLDATGKIVAWETQLWTDAHSHRPGGNAAELLAAQYLENAHLPPDEGGYLGGGYRNATPFYQIPSVHIEAHQFVGPLRVSALRSLGAYANIFALESFMDELAVRAGDDPVAFRLRHLQDERARAVIEEVARQVQWQAQRPEQGRGWGVAFAQYKNRAAYFAVAAEVAYDAEKRDLRVLRLVGAIDAGQVINPDGLKNQTEGGMVQSTSWTTLEQVTWNETRITSRDWESYPILRFPHLPKVDVTVLDRPELPPLGAGEAAQGPTAAAIANAVYRATGTRVRELPITAARL</sequence>
<reference evidence="2 3" key="1">
    <citation type="submission" date="2016-10" db="EMBL/GenBank/DDBJ databases">
        <authorList>
            <person name="de Groot N.N."/>
        </authorList>
    </citation>
    <scope>NUCLEOTIDE SEQUENCE [LARGE SCALE GENOMIC DNA]</scope>
    <source>
        <strain evidence="2 3">DSM 25186</strain>
    </source>
</reference>
<organism evidence="2 3">
    <name type="scientific">Catalinimonas alkaloidigena</name>
    <dbReference type="NCBI Taxonomy" id="1075417"/>
    <lineage>
        <taxon>Bacteria</taxon>
        <taxon>Pseudomonadati</taxon>
        <taxon>Bacteroidota</taxon>
        <taxon>Cytophagia</taxon>
        <taxon>Cytophagales</taxon>
        <taxon>Catalimonadaceae</taxon>
        <taxon>Catalinimonas</taxon>
    </lineage>
</organism>
<dbReference type="InterPro" id="IPR012368">
    <property type="entry name" value="OxRdtase_Mopterin-bd_su_IorB"/>
</dbReference>
<dbReference type="InterPro" id="IPR052516">
    <property type="entry name" value="N-heterocyclic_Hydroxylase"/>
</dbReference>
<dbReference type="InterPro" id="IPR037165">
    <property type="entry name" value="AldOxase/xan_DH_Mopterin-bd_sf"/>
</dbReference>
<feature type="domain" description="Aldehyde oxidase/xanthine dehydrogenase a/b hammerhead" evidence="1">
    <location>
        <begin position="219"/>
        <end position="299"/>
    </location>
</feature>
<dbReference type="AlphaFoldDB" id="A0A1G9S806"/>
<dbReference type="PIRSF" id="PIRSF036389">
    <property type="entry name" value="IOR_B"/>
    <property type="match status" value="1"/>
</dbReference>
<dbReference type="SUPFAM" id="SSF56003">
    <property type="entry name" value="Molybdenum cofactor-binding domain"/>
    <property type="match status" value="2"/>
</dbReference>
<dbReference type="STRING" id="1075417.SAMN05421823_11263"/>
<gene>
    <name evidence="2" type="ORF">SAMN05421823_11263</name>
</gene>
<dbReference type="InterPro" id="IPR046867">
    <property type="entry name" value="AldOxase/xan_DH_MoCoBD2"/>
</dbReference>
<accession>A0A1G9S806</accession>
<dbReference type="PANTHER" id="PTHR47495:SF1">
    <property type="entry name" value="BLL3820 PROTEIN"/>
    <property type="match status" value="1"/>
</dbReference>
<protein>
    <submittedName>
        <fullName evidence="2">CO or xanthine dehydrogenase, Mo-binding subunit</fullName>
    </submittedName>
</protein>
<name>A0A1G9S806_9BACT</name>
<evidence type="ECO:0000313" key="3">
    <source>
        <dbReference type="Proteomes" id="UP000198510"/>
    </source>
</evidence>